<feature type="domain" description="HTH lysR-type" evidence="5">
    <location>
        <begin position="1"/>
        <end position="58"/>
    </location>
</feature>
<dbReference type="FunFam" id="1.10.10.10:FF:000001">
    <property type="entry name" value="LysR family transcriptional regulator"/>
    <property type="match status" value="1"/>
</dbReference>
<dbReference type="SUPFAM" id="SSF53850">
    <property type="entry name" value="Periplasmic binding protein-like II"/>
    <property type="match status" value="1"/>
</dbReference>
<sequence>MDLKPFKYVVTLAEEGNFSKAAKRLFMAQSSLSQYIAKLEDELAVELFDRSGQPITLTPAGKTYIKTAYEILYLESQLKADLHQLQTEDHGLLKIGITRYWGGLLLPRILPDFQKRFPNMKIKILEGTTTEMQQAIDKKQVDMAFFTPLTANIKIDQHHYEKILREEIKVAVDPRLLKSNRRNNHSLSPQDLQHLPFVILHKGQRMRQLVDYLFEDFTEEPIIMMETQNITTAYKLASSGIGATIIPERITELTNAYSTVHHYSLGDKRAFWELYAIYNQSQLSYNYIRYLITLAKNAFQNN</sequence>
<dbReference type="PRINTS" id="PR00039">
    <property type="entry name" value="HTHLYSR"/>
</dbReference>
<dbReference type="PANTHER" id="PTHR30126">
    <property type="entry name" value="HTH-TYPE TRANSCRIPTIONAL REGULATOR"/>
    <property type="match status" value="1"/>
</dbReference>
<evidence type="ECO:0000259" key="5">
    <source>
        <dbReference type="PROSITE" id="PS50931"/>
    </source>
</evidence>
<dbReference type="GO" id="GO:0003677">
    <property type="term" value="F:DNA binding"/>
    <property type="evidence" value="ECO:0007669"/>
    <property type="project" value="UniProtKB-KW"/>
</dbReference>
<dbReference type="Proteomes" id="UP000287239">
    <property type="component" value="Unassembled WGS sequence"/>
</dbReference>
<comment type="similarity">
    <text evidence="1">Belongs to the LysR transcriptional regulatory family.</text>
</comment>
<reference evidence="6 7" key="1">
    <citation type="submission" date="2017-05" db="EMBL/GenBank/DDBJ databases">
        <title>Vagococcus spp. assemblies.</title>
        <authorList>
            <person name="Gulvik C.A."/>
        </authorList>
    </citation>
    <scope>NUCLEOTIDE SEQUENCE [LARGE SCALE GENOMIC DNA]</scope>
    <source>
        <strain evidence="6 7">NCFB 2777</strain>
    </source>
</reference>
<dbReference type="SUPFAM" id="SSF46785">
    <property type="entry name" value="Winged helix' DNA-binding domain"/>
    <property type="match status" value="1"/>
</dbReference>
<dbReference type="InterPro" id="IPR036388">
    <property type="entry name" value="WH-like_DNA-bd_sf"/>
</dbReference>
<evidence type="ECO:0000256" key="1">
    <source>
        <dbReference type="ARBA" id="ARBA00009437"/>
    </source>
</evidence>
<keyword evidence="4" id="KW-0804">Transcription</keyword>
<dbReference type="PANTHER" id="PTHR30126:SF96">
    <property type="entry name" value="TRANSCRIPTIONAL REGULATORY PROTEIN, LYSR FAMILY"/>
    <property type="match status" value="1"/>
</dbReference>
<evidence type="ECO:0000313" key="7">
    <source>
        <dbReference type="Proteomes" id="UP000287239"/>
    </source>
</evidence>
<protein>
    <recommendedName>
        <fullName evidence="5">HTH lysR-type domain-containing protein</fullName>
    </recommendedName>
</protein>
<dbReference type="InterPro" id="IPR000847">
    <property type="entry name" value="LysR_HTH_N"/>
</dbReference>
<dbReference type="RefSeq" id="WP_126780357.1">
    <property type="nucleotide sequence ID" value="NZ_NGJU01000013.1"/>
</dbReference>
<dbReference type="Pfam" id="PF03466">
    <property type="entry name" value="LysR_substrate"/>
    <property type="match status" value="1"/>
</dbReference>
<keyword evidence="7" id="KW-1185">Reference proteome</keyword>
<dbReference type="GeneID" id="98568545"/>
<dbReference type="EMBL" id="NGJU01000013">
    <property type="protein sequence ID" value="RST94708.1"/>
    <property type="molecule type" value="Genomic_DNA"/>
</dbReference>
<dbReference type="Gene3D" id="3.40.190.290">
    <property type="match status" value="1"/>
</dbReference>
<dbReference type="InterPro" id="IPR036390">
    <property type="entry name" value="WH_DNA-bd_sf"/>
</dbReference>
<keyword evidence="2" id="KW-0805">Transcription regulation</keyword>
<dbReference type="PROSITE" id="PS50931">
    <property type="entry name" value="HTH_LYSR"/>
    <property type="match status" value="1"/>
</dbReference>
<keyword evidence="3" id="KW-0238">DNA-binding</keyword>
<evidence type="ECO:0000256" key="2">
    <source>
        <dbReference type="ARBA" id="ARBA00023015"/>
    </source>
</evidence>
<comment type="caution">
    <text evidence="6">The sequence shown here is derived from an EMBL/GenBank/DDBJ whole genome shotgun (WGS) entry which is preliminary data.</text>
</comment>
<evidence type="ECO:0000256" key="4">
    <source>
        <dbReference type="ARBA" id="ARBA00023163"/>
    </source>
</evidence>
<gene>
    <name evidence="6" type="ORF">CBF35_09195</name>
</gene>
<organism evidence="6 7">
    <name type="scientific">Vagococcus salmoninarum</name>
    <dbReference type="NCBI Taxonomy" id="2739"/>
    <lineage>
        <taxon>Bacteria</taxon>
        <taxon>Bacillati</taxon>
        <taxon>Bacillota</taxon>
        <taxon>Bacilli</taxon>
        <taxon>Lactobacillales</taxon>
        <taxon>Enterococcaceae</taxon>
        <taxon>Vagococcus</taxon>
    </lineage>
</organism>
<dbReference type="InterPro" id="IPR005119">
    <property type="entry name" value="LysR_subst-bd"/>
</dbReference>
<evidence type="ECO:0000313" key="6">
    <source>
        <dbReference type="EMBL" id="RST94708.1"/>
    </source>
</evidence>
<evidence type="ECO:0000256" key="3">
    <source>
        <dbReference type="ARBA" id="ARBA00023125"/>
    </source>
</evidence>
<dbReference type="Pfam" id="PF00126">
    <property type="entry name" value="HTH_1"/>
    <property type="match status" value="1"/>
</dbReference>
<dbReference type="OrthoDB" id="9778774at2"/>
<dbReference type="GO" id="GO:0003700">
    <property type="term" value="F:DNA-binding transcription factor activity"/>
    <property type="evidence" value="ECO:0007669"/>
    <property type="project" value="InterPro"/>
</dbReference>
<dbReference type="Gene3D" id="1.10.10.10">
    <property type="entry name" value="Winged helix-like DNA-binding domain superfamily/Winged helix DNA-binding domain"/>
    <property type="match status" value="1"/>
</dbReference>
<dbReference type="CDD" id="cd05466">
    <property type="entry name" value="PBP2_LTTR_substrate"/>
    <property type="match status" value="1"/>
</dbReference>
<proteinExistence type="inferred from homology"/>
<name>A0A429ZM22_9ENTE</name>
<accession>A0A429ZM22</accession>
<dbReference type="AlphaFoldDB" id="A0A429ZM22"/>